<name>A0A8H7TEN5_9HELO</name>
<evidence type="ECO:0000313" key="3">
    <source>
        <dbReference type="Proteomes" id="UP000664132"/>
    </source>
</evidence>
<dbReference type="OrthoDB" id="4664297at2759"/>
<keyword evidence="1" id="KW-0472">Membrane</keyword>
<accession>A0A8H7TEN5</accession>
<comment type="caution">
    <text evidence="2">The sequence shown here is derived from an EMBL/GenBank/DDBJ whole genome shotgun (WGS) entry which is preliminary data.</text>
</comment>
<keyword evidence="1" id="KW-0812">Transmembrane</keyword>
<keyword evidence="3" id="KW-1185">Reference proteome</keyword>
<dbReference type="Gene3D" id="2.60.40.2970">
    <property type="match status" value="1"/>
</dbReference>
<sequence length="207" mass="22877">MASHRVFLTTTAIFLAFVALLLVYDDFYFTSEKMTATSPIPLEVTLSSEISSESILGSAKLRITLKNTSPHEIFLLRWSSPLDSSVPAIGVVSFMSTKTGAKAPCLDMKINHRLPPEGYFSVDDESIVHIPANGKVENVVEFNEPKVALVKGEEYRAKAAGFWMGVWVNESGKGVKKLVMGEEMRTGEFESNEILVRVSSEDQAELR</sequence>
<gene>
    <name evidence="2" type="ORF">IFR04_008471</name>
</gene>
<evidence type="ECO:0000313" key="2">
    <source>
        <dbReference type="EMBL" id="KAG4418404.1"/>
    </source>
</evidence>
<protein>
    <submittedName>
        <fullName evidence="2">Uncharacterized protein</fullName>
    </submittedName>
</protein>
<dbReference type="EMBL" id="JAFJYH010000129">
    <property type="protein sequence ID" value="KAG4418404.1"/>
    <property type="molecule type" value="Genomic_DNA"/>
</dbReference>
<dbReference type="Proteomes" id="UP000664132">
    <property type="component" value="Unassembled WGS sequence"/>
</dbReference>
<dbReference type="AlphaFoldDB" id="A0A8H7TEN5"/>
<feature type="transmembrane region" description="Helical" evidence="1">
    <location>
        <begin position="6"/>
        <end position="24"/>
    </location>
</feature>
<proteinExistence type="predicted"/>
<reference evidence="2" key="1">
    <citation type="submission" date="2021-02" db="EMBL/GenBank/DDBJ databases">
        <title>Genome sequence Cadophora malorum strain M34.</title>
        <authorList>
            <person name="Stefanovic E."/>
            <person name="Vu D."/>
            <person name="Scully C."/>
            <person name="Dijksterhuis J."/>
            <person name="Roader J."/>
            <person name="Houbraken J."/>
        </authorList>
    </citation>
    <scope>NUCLEOTIDE SEQUENCE</scope>
    <source>
        <strain evidence="2">M34</strain>
    </source>
</reference>
<keyword evidence="1" id="KW-1133">Transmembrane helix</keyword>
<organism evidence="2 3">
    <name type="scientific">Cadophora malorum</name>
    <dbReference type="NCBI Taxonomy" id="108018"/>
    <lineage>
        <taxon>Eukaryota</taxon>
        <taxon>Fungi</taxon>
        <taxon>Dikarya</taxon>
        <taxon>Ascomycota</taxon>
        <taxon>Pezizomycotina</taxon>
        <taxon>Leotiomycetes</taxon>
        <taxon>Helotiales</taxon>
        <taxon>Ploettnerulaceae</taxon>
        <taxon>Cadophora</taxon>
    </lineage>
</organism>
<evidence type="ECO:0000256" key="1">
    <source>
        <dbReference type="SAM" id="Phobius"/>
    </source>
</evidence>